<dbReference type="GO" id="GO:0015937">
    <property type="term" value="P:coenzyme A biosynthetic process"/>
    <property type="evidence" value="ECO:0007669"/>
    <property type="project" value="UniProtKB-UniRule"/>
</dbReference>
<protein>
    <recommendedName>
        <fullName evidence="5 6">Dephospho-CoA kinase</fullName>
        <ecNumber evidence="5 6">2.7.1.24</ecNumber>
    </recommendedName>
    <alternativeName>
        <fullName evidence="5">Dephosphocoenzyme A kinase</fullName>
    </alternativeName>
</protein>
<comment type="function">
    <text evidence="5">Catalyzes the phosphorylation of the 3'-hydroxyl group of dephosphocoenzyme A to form coenzyme A.</text>
</comment>
<comment type="subcellular location">
    <subcellularLocation>
        <location evidence="5">Cytoplasm</location>
    </subcellularLocation>
</comment>
<dbReference type="UniPathway" id="UPA00241">
    <property type="reaction ID" value="UER00356"/>
</dbReference>
<dbReference type="Proteomes" id="UP000275571">
    <property type="component" value="Chromosome"/>
</dbReference>
<proteinExistence type="inferred from homology"/>
<dbReference type="PROSITE" id="PS51219">
    <property type="entry name" value="DPCK"/>
    <property type="match status" value="1"/>
</dbReference>
<dbReference type="SUPFAM" id="SSF52540">
    <property type="entry name" value="P-loop containing nucleoside triphosphate hydrolases"/>
    <property type="match status" value="1"/>
</dbReference>
<dbReference type="KEGG" id="btur:DB313_02860"/>
<name>A0A386PN19_9SPIR</name>
<evidence type="ECO:0000256" key="4">
    <source>
        <dbReference type="ARBA" id="ARBA00022993"/>
    </source>
</evidence>
<evidence type="ECO:0000313" key="8">
    <source>
        <dbReference type="Proteomes" id="UP000275571"/>
    </source>
</evidence>
<keyword evidence="5" id="KW-0963">Cytoplasm</keyword>
<evidence type="ECO:0000313" key="7">
    <source>
        <dbReference type="EMBL" id="AYE36409.1"/>
    </source>
</evidence>
<organism evidence="7 8">
    <name type="scientific">Borrelia turcica IST7</name>
    <dbReference type="NCBI Taxonomy" id="1104446"/>
    <lineage>
        <taxon>Bacteria</taxon>
        <taxon>Pseudomonadati</taxon>
        <taxon>Spirochaetota</taxon>
        <taxon>Spirochaetia</taxon>
        <taxon>Spirochaetales</taxon>
        <taxon>Borreliaceae</taxon>
        <taxon>Borrelia</taxon>
    </lineage>
</organism>
<dbReference type="NCBIfam" id="TIGR00152">
    <property type="entry name" value="dephospho-CoA kinase"/>
    <property type="match status" value="1"/>
</dbReference>
<dbReference type="GO" id="GO:0004140">
    <property type="term" value="F:dephospho-CoA kinase activity"/>
    <property type="evidence" value="ECO:0007669"/>
    <property type="project" value="UniProtKB-UniRule"/>
</dbReference>
<sequence length="203" mass="23891">MGRNTSIIGITGRIATGKDTVSKIIISEYGYHEINVDKIGHVALHKKQDQIVKVFGTQILNNQNEIERLKLRKIVFNDKEKLEKLEAITHPFIQKEVERKILKNTFDKIIINAALLFKLNLEQFCRYIFVIKASDTVIKTRLKLNRNLDDNLIMNILKWQKCIFFNKNTLNLKIINIINNKSYDYLKKKINTKMKEVIDERFE</sequence>
<evidence type="ECO:0000256" key="1">
    <source>
        <dbReference type="ARBA" id="ARBA00009018"/>
    </source>
</evidence>
<evidence type="ECO:0000256" key="2">
    <source>
        <dbReference type="ARBA" id="ARBA00022741"/>
    </source>
</evidence>
<dbReference type="PANTHER" id="PTHR10695:SF46">
    <property type="entry name" value="BIFUNCTIONAL COENZYME A SYNTHASE-RELATED"/>
    <property type="match status" value="1"/>
</dbReference>
<keyword evidence="5" id="KW-0808">Transferase</keyword>
<dbReference type="RefSeq" id="WP_120104331.1">
    <property type="nucleotide sequence ID" value="NZ_CP028884.1"/>
</dbReference>
<reference evidence="7 8" key="1">
    <citation type="journal article" date="2018" name="Infect. Genet. Evol.">
        <title>Genome-wide analysis of Borrelia turcica and 'Candidatus Borrelia tachyglossi' shows relapsing fever-like genomes with unique genomic links to Lyme disease Borrelia.</title>
        <authorList>
            <person name="Gofton A.W."/>
            <person name="Margos G."/>
            <person name="Fingerle V."/>
            <person name="Hepner S."/>
            <person name="Loh S.M."/>
            <person name="Ryan U."/>
            <person name="Irwin P."/>
            <person name="Oskam C.L."/>
        </authorList>
    </citation>
    <scope>NUCLEOTIDE SEQUENCE [LARGE SCALE GENOMIC DNA]</scope>
    <source>
        <strain evidence="7 8">IST7</strain>
    </source>
</reference>
<dbReference type="InterPro" id="IPR027417">
    <property type="entry name" value="P-loop_NTPase"/>
</dbReference>
<evidence type="ECO:0000256" key="5">
    <source>
        <dbReference type="HAMAP-Rule" id="MF_00376"/>
    </source>
</evidence>
<gene>
    <name evidence="5" type="primary">coaE</name>
    <name evidence="7" type="ORF">DB313_02860</name>
</gene>
<evidence type="ECO:0000256" key="3">
    <source>
        <dbReference type="ARBA" id="ARBA00022840"/>
    </source>
</evidence>
<dbReference type="AlphaFoldDB" id="A0A386PN19"/>
<dbReference type="PANTHER" id="PTHR10695">
    <property type="entry name" value="DEPHOSPHO-COA KINASE-RELATED"/>
    <property type="match status" value="1"/>
</dbReference>
<keyword evidence="8" id="KW-1185">Reference proteome</keyword>
<comment type="similarity">
    <text evidence="1 5">Belongs to the CoaE family.</text>
</comment>
<comment type="pathway">
    <text evidence="5">Cofactor biosynthesis; coenzyme A biosynthesis; CoA from (R)-pantothenate: step 5/5.</text>
</comment>
<dbReference type="CDD" id="cd02022">
    <property type="entry name" value="DPCK"/>
    <property type="match status" value="1"/>
</dbReference>
<keyword evidence="2 5" id="KW-0547">Nucleotide-binding</keyword>
<comment type="catalytic activity">
    <reaction evidence="5">
        <text>3'-dephospho-CoA + ATP = ADP + CoA + H(+)</text>
        <dbReference type="Rhea" id="RHEA:18245"/>
        <dbReference type="ChEBI" id="CHEBI:15378"/>
        <dbReference type="ChEBI" id="CHEBI:30616"/>
        <dbReference type="ChEBI" id="CHEBI:57287"/>
        <dbReference type="ChEBI" id="CHEBI:57328"/>
        <dbReference type="ChEBI" id="CHEBI:456216"/>
        <dbReference type="EC" id="2.7.1.24"/>
    </reaction>
</comment>
<keyword evidence="5 7" id="KW-0418">Kinase</keyword>
<dbReference type="GO" id="GO:0005737">
    <property type="term" value="C:cytoplasm"/>
    <property type="evidence" value="ECO:0007669"/>
    <property type="project" value="UniProtKB-SubCell"/>
</dbReference>
<dbReference type="GO" id="GO:0005524">
    <property type="term" value="F:ATP binding"/>
    <property type="evidence" value="ECO:0007669"/>
    <property type="project" value="UniProtKB-UniRule"/>
</dbReference>
<dbReference type="OrthoDB" id="359604at2"/>
<dbReference type="InterPro" id="IPR001977">
    <property type="entry name" value="Depp_CoAkinase"/>
</dbReference>
<dbReference type="Gene3D" id="3.40.50.300">
    <property type="entry name" value="P-loop containing nucleotide triphosphate hydrolases"/>
    <property type="match status" value="1"/>
</dbReference>
<keyword evidence="4 5" id="KW-0173">Coenzyme A biosynthesis</keyword>
<dbReference type="EC" id="2.7.1.24" evidence="5 6"/>
<evidence type="ECO:0000256" key="6">
    <source>
        <dbReference type="NCBIfam" id="TIGR00152"/>
    </source>
</evidence>
<dbReference type="HAMAP" id="MF_00376">
    <property type="entry name" value="Dephospho_CoA_kinase"/>
    <property type="match status" value="1"/>
</dbReference>
<feature type="binding site" evidence="5">
    <location>
        <begin position="15"/>
        <end position="20"/>
    </location>
    <ligand>
        <name>ATP</name>
        <dbReference type="ChEBI" id="CHEBI:30616"/>
    </ligand>
</feature>
<accession>A0A386PN19</accession>
<dbReference type="Pfam" id="PF01121">
    <property type="entry name" value="CoaE"/>
    <property type="match status" value="1"/>
</dbReference>
<dbReference type="EMBL" id="CP028884">
    <property type="protein sequence ID" value="AYE36409.1"/>
    <property type="molecule type" value="Genomic_DNA"/>
</dbReference>
<keyword evidence="3 5" id="KW-0067">ATP-binding</keyword>